<accession>A0AAN6UTU4</accession>
<reference evidence="2" key="1">
    <citation type="journal article" date="2023" name="Mol. Phylogenet. Evol.">
        <title>Genome-scale phylogeny and comparative genomics of the fungal order Sordariales.</title>
        <authorList>
            <person name="Hensen N."/>
            <person name="Bonometti L."/>
            <person name="Westerberg I."/>
            <person name="Brannstrom I.O."/>
            <person name="Guillou S."/>
            <person name="Cros-Aarteil S."/>
            <person name="Calhoun S."/>
            <person name="Haridas S."/>
            <person name="Kuo A."/>
            <person name="Mondo S."/>
            <person name="Pangilinan J."/>
            <person name="Riley R."/>
            <person name="LaButti K."/>
            <person name="Andreopoulos B."/>
            <person name="Lipzen A."/>
            <person name="Chen C."/>
            <person name="Yan M."/>
            <person name="Daum C."/>
            <person name="Ng V."/>
            <person name="Clum A."/>
            <person name="Steindorff A."/>
            <person name="Ohm R.A."/>
            <person name="Martin F."/>
            <person name="Silar P."/>
            <person name="Natvig D.O."/>
            <person name="Lalanne C."/>
            <person name="Gautier V."/>
            <person name="Ament-Velasquez S.L."/>
            <person name="Kruys A."/>
            <person name="Hutchinson M.I."/>
            <person name="Powell A.J."/>
            <person name="Barry K."/>
            <person name="Miller A.N."/>
            <person name="Grigoriev I.V."/>
            <person name="Debuchy R."/>
            <person name="Gladieux P."/>
            <person name="Hiltunen Thoren M."/>
            <person name="Johannesson H."/>
        </authorList>
    </citation>
    <scope>NUCLEOTIDE SEQUENCE</scope>
    <source>
        <strain evidence="2">CBS 123565</strain>
    </source>
</reference>
<dbReference type="Proteomes" id="UP001304895">
    <property type="component" value="Unassembled WGS sequence"/>
</dbReference>
<gene>
    <name evidence="2" type="ORF">BT67DRAFT_459554</name>
</gene>
<feature type="region of interest" description="Disordered" evidence="1">
    <location>
        <begin position="139"/>
        <end position="300"/>
    </location>
</feature>
<dbReference type="EMBL" id="MU853401">
    <property type="protein sequence ID" value="KAK4138701.1"/>
    <property type="molecule type" value="Genomic_DNA"/>
</dbReference>
<feature type="compositionally biased region" description="Low complexity" evidence="1">
    <location>
        <begin position="499"/>
        <end position="510"/>
    </location>
</feature>
<evidence type="ECO:0000313" key="2">
    <source>
        <dbReference type="EMBL" id="KAK4138701.1"/>
    </source>
</evidence>
<organism evidence="2 3">
    <name type="scientific">Trichocladium antarcticum</name>
    <dbReference type="NCBI Taxonomy" id="1450529"/>
    <lineage>
        <taxon>Eukaryota</taxon>
        <taxon>Fungi</taxon>
        <taxon>Dikarya</taxon>
        <taxon>Ascomycota</taxon>
        <taxon>Pezizomycotina</taxon>
        <taxon>Sordariomycetes</taxon>
        <taxon>Sordariomycetidae</taxon>
        <taxon>Sordariales</taxon>
        <taxon>Chaetomiaceae</taxon>
        <taxon>Trichocladium</taxon>
    </lineage>
</organism>
<reference evidence="2" key="2">
    <citation type="submission" date="2023-05" db="EMBL/GenBank/DDBJ databases">
        <authorList>
            <consortium name="Lawrence Berkeley National Laboratory"/>
            <person name="Steindorff A."/>
            <person name="Hensen N."/>
            <person name="Bonometti L."/>
            <person name="Westerberg I."/>
            <person name="Brannstrom I.O."/>
            <person name="Guillou S."/>
            <person name="Cros-Aarteil S."/>
            <person name="Calhoun S."/>
            <person name="Haridas S."/>
            <person name="Kuo A."/>
            <person name="Mondo S."/>
            <person name="Pangilinan J."/>
            <person name="Riley R."/>
            <person name="Labutti K."/>
            <person name="Andreopoulos B."/>
            <person name="Lipzen A."/>
            <person name="Chen C."/>
            <person name="Yanf M."/>
            <person name="Daum C."/>
            <person name="Ng V."/>
            <person name="Clum A."/>
            <person name="Ohm R."/>
            <person name="Martin F."/>
            <person name="Silar P."/>
            <person name="Natvig D."/>
            <person name="Lalanne C."/>
            <person name="Gautier V."/>
            <person name="Ament-Velasquez S.L."/>
            <person name="Kruys A."/>
            <person name="Hutchinson M.I."/>
            <person name="Powell A.J."/>
            <person name="Barry K."/>
            <person name="Miller A.N."/>
            <person name="Grigoriev I.V."/>
            <person name="Debuchy R."/>
            <person name="Gladieux P."/>
            <person name="Thoren M.H."/>
            <person name="Johannesson H."/>
        </authorList>
    </citation>
    <scope>NUCLEOTIDE SEQUENCE</scope>
    <source>
        <strain evidence="2">CBS 123565</strain>
    </source>
</reference>
<sequence>MIEKDDIAALLQTGSWRTSRSKSRDPHDSQGRAYDTPRPNIGVPRTAEPGLRKRRPPPPKVEDEEESLAHEHVGSIVPAASDGEPKNRGDIDQHPILLPVHEYNAERRFVIVPGAADGTGPNTDDGRYDANTCRKFVVVDSDKGTGSAPNSKEEKKKPDLSKRRSHQDLPRLNTEFEETESPIRRTSSRQGREEVVIDQEPRGHNTSRERTRGRTPDDDFLSPTVRQTAGRREKVYWDSRSETGRGSARSPSSRRDARVEVSNGRRQYHSASNDPSRSSRHRRASSATSVPNYRPIPRDISRPESLFFIDKMGNPDDVLAFMAPGDDFMTGRRGRDVSSSRSRHSNSPPPHPRGAREMPAPSPTRRREHRPGTRRHDGDSSDDNYRERRSGRAERPYPRRSTLEREYTPLLPPGQVRQPNSKPGTVIPALVAGQAAQLLDNVSLPGARSATFPADRNRKVGDRSVSPSPPTSASPSRRPARGNRHSRDAGSGSVSNLYGSLPSSIPGSLGRNNNAMGRSAATAPVASLREESPDPCSPVLYWQPDRSDEMPDTDNDVQNSALARLPDCRWKHPTVARNRTGSDRFLTLKRAETFMICPDCYSTVFSNTQFQHLFVPAPVRSGGQLISCDFGSSPWYRIAYLMTLKQQYPDLRLLQGIESVAARSQACAGGQLATRIWYSVMGPNSRHPIQSFNVCLGCAKMVEVLLPNLAGVFVPLDSHEPTRGICELHFTPERKRFFTYFGDMEATSDRAVSRRTAPNIAELADRIRSTSLQEECLRNTPVPNRKWHVLQRMPEFTVCEECFDAVVWPMVEGEGDDASEIPRNFYKLRQLRPVAACQLYSDRMRKVFREACEYNDFDFLASCVLERRSILAAVKARFNELQREDQEAPAVQEELGALAKRFKEVE</sequence>
<keyword evidence="3" id="KW-1185">Reference proteome</keyword>
<evidence type="ECO:0008006" key="4">
    <source>
        <dbReference type="Google" id="ProtNLM"/>
    </source>
</evidence>
<feature type="region of interest" description="Disordered" evidence="1">
    <location>
        <begin position="1"/>
        <end position="92"/>
    </location>
</feature>
<feature type="compositionally biased region" description="Basic and acidic residues" evidence="1">
    <location>
        <begin position="230"/>
        <end position="243"/>
    </location>
</feature>
<comment type="caution">
    <text evidence="2">The sequence shown here is derived from an EMBL/GenBank/DDBJ whole genome shotgun (WGS) entry which is preliminary data.</text>
</comment>
<evidence type="ECO:0000313" key="3">
    <source>
        <dbReference type="Proteomes" id="UP001304895"/>
    </source>
</evidence>
<feature type="compositionally biased region" description="Basic and acidic residues" evidence="1">
    <location>
        <begin position="83"/>
        <end position="92"/>
    </location>
</feature>
<proteinExistence type="predicted"/>
<evidence type="ECO:0000256" key="1">
    <source>
        <dbReference type="SAM" id="MobiDB-lite"/>
    </source>
</evidence>
<feature type="compositionally biased region" description="Basic and acidic residues" evidence="1">
    <location>
        <begin position="370"/>
        <end position="407"/>
    </location>
</feature>
<protein>
    <recommendedName>
        <fullName evidence="4">Ser/arg-related nuclear matrix protein</fullName>
    </recommendedName>
</protein>
<name>A0AAN6UTU4_9PEZI</name>
<feature type="compositionally biased region" description="Basic and acidic residues" evidence="1">
    <location>
        <begin position="190"/>
        <end position="217"/>
    </location>
</feature>
<feature type="compositionally biased region" description="Basic and acidic residues" evidence="1">
    <location>
        <begin position="151"/>
        <end position="169"/>
    </location>
</feature>
<dbReference type="AlphaFoldDB" id="A0AAN6UTU4"/>
<feature type="region of interest" description="Disordered" evidence="1">
    <location>
        <begin position="447"/>
        <end position="554"/>
    </location>
</feature>
<feature type="compositionally biased region" description="Basic and acidic residues" evidence="1">
    <location>
        <begin position="329"/>
        <end position="338"/>
    </location>
</feature>
<feature type="region of interest" description="Disordered" evidence="1">
    <location>
        <begin position="316"/>
        <end position="425"/>
    </location>
</feature>